<gene>
    <name evidence="2" type="ORF">HU742_018190</name>
    <name evidence="1" type="ORF">HU742_07775</name>
</gene>
<evidence type="ECO:0000313" key="2">
    <source>
        <dbReference type="EMBL" id="MBV4553078.1"/>
    </source>
</evidence>
<reference evidence="1" key="2">
    <citation type="submission" date="2020-07" db="EMBL/GenBank/DDBJ databases">
        <authorList>
            <person name="Lood C."/>
            <person name="Girard L."/>
        </authorList>
    </citation>
    <scope>NUCLEOTIDE SEQUENCE</scope>
    <source>
        <strain evidence="1">SWRI102</strain>
    </source>
</reference>
<organism evidence="1">
    <name type="scientific">Pseudomonas marvdashtae</name>
    <dbReference type="NCBI Taxonomy" id="2745500"/>
    <lineage>
        <taxon>Bacteria</taxon>
        <taxon>Pseudomonadati</taxon>
        <taxon>Pseudomonadota</taxon>
        <taxon>Gammaproteobacteria</taxon>
        <taxon>Pseudomonadales</taxon>
        <taxon>Pseudomonadaceae</taxon>
        <taxon>Pseudomonas</taxon>
    </lineage>
</organism>
<accession>A0A923JP84</accession>
<reference evidence="1 3" key="1">
    <citation type="journal article" date="2020" name="Microorganisms">
        <title>Reliable Identification of Environmental Pseudomonas Isolates Using the rpoD Gene.</title>
        <authorList>
            <consortium name="The Broad Institute Genome Sequencing Platform"/>
            <person name="Girard L."/>
            <person name="Lood C."/>
            <person name="Rokni-Zadeh H."/>
            <person name="van Noort V."/>
            <person name="Lavigne R."/>
            <person name="De Mot R."/>
        </authorList>
    </citation>
    <scope>NUCLEOTIDE SEQUENCE</scope>
    <source>
        <strain evidence="1 3">SWRI102</strain>
    </source>
</reference>
<protein>
    <submittedName>
        <fullName evidence="1">Uncharacterized protein</fullName>
    </submittedName>
</protein>
<sequence length="83" mass="9471">MSDLVKVTLIKAVDLPAHISEMDRATREWTDEAARGECAWICSDCCYTFNDGMPDKCEHGLQQCTDIINRDKLRAMEEGNEKF</sequence>
<evidence type="ECO:0000313" key="3">
    <source>
        <dbReference type="Proteomes" id="UP000659438"/>
    </source>
</evidence>
<name>A0A923JP84_9PSED</name>
<dbReference type="EMBL" id="JABWQX010000002">
    <property type="protein sequence ID" value="MBC3395100.1"/>
    <property type="molecule type" value="Genomic_DNA"/>
</dbReference>
<dbReference type="EMBL" id="JABWQX020000001">
    <property type="protein sequence ID" value="MBV4553078.1"/>
    <property type="molecule type" value="Genomic_DNA"/>
</dbReference>
<proteinExistence type="predicted"/>
<dbReference type="RefSeq" id="WP_186643053.1">
    <property type="nucleotide sequence ID" value="NZ_JABWQX020000001.1"/>
</dbReference>
<keyword evidence="3" id="KW-1185">Reference proteome</keyword>
<comment type="caution">
    <text evidence="1">The sequence shown here is derived from an EMBL/GenBank/DDBJ whole genome shotgun (WGS) entry which is preliminary data.</text>
</comment>
<reference evidence="2" key="3">
    <citation type="submission" date="2021-06" db="EMBL/GenBank/DDBJ databases">
        <title>Updating the genus Pseudomonas: Description of 43 new species and partition of the Pseudomonas putida group.</title>
        <authorList>
            <person name="Girard L."/>
            <person name="Lood C."/>
            <person name="Vandamme P."/>
            <person name="Rokni-Zadeh H."/>
            <person name="Van Noort V."/>
            <person name="Hofte M."/>
            <person name="Lavigne R."/>
            <person name="De Mot R."/>
        </authorList>
    </citation>
    <scope>NUCLEOTIDE SEQUENCE</scope>
    <source>
        <strain evidence="2">SWRI102</strain>
    </source>
</reference>
<evidence type="ECO:0000313" key="1">
    <source>
        <dbReference type="EMBL" id="MBC3395100.1"/>
    </source>
</evidence>
<dbReference type="Proteomes" id="UP000659438">
    <property type="component" value="Unassembled WGS sequence"/>
</dbReference>
<dbReference type="AlphaFoldDB" id="A0A923JP84"/>